<dbReference type="EMBL" id="WHWB01034598">
    <property type="protein sequence ID" value="KAJ7407519.1"/>
    <property type="molecule type" value="Genomic_DNA"/>
</dbReference>
<accession>A0ABQ9CQY5</accession>
<dbReference type="SUPFAM" id="SSF56219">
    <property type="entry name" value="DNase I-like"/>
    <property type="match status" value="1"/>
</dbReference>
<protein>
    <recommendedName>
        <fullName evidence="3">Craniofacial development protein 2-like</fullName>
    </recommendedName>
</protein>
<dbReference type="Gene3D" id="3.60.10.10">
    <property type="entry name" value="Endonuclease/exonuclease/phosphatase"/>
    <property type="match status" value="1"/>
</dbReference>
<evidence type="ECO:0008006" key="3">
    <source>
        <dbReference type="Google" id="ProtNLM"/>
    </source>
</evidence>
<keyword evidence="2" id="KW-1185">Reference proteome</keyword>
<proteinExistence type="predicted"/>
<organism evidence="1 2">
    <name type="scientific">Willisornis vidua</name>
    <name type="common">Xingu scale-backed antbird</name>
    <dbReference type="NCBI Taxonomy" id="1566151"/>
    <lineage>
        <taxon>Eukaryota</taxon>
        <taxon>Metazoa</taxon>
        <taxon>Chordata</taxon>
        <taxon>Craniata</taxon>
        <taxon>Vertebrata</taxon>
        <taxon>Euteleostomi</taxon>
        <taxon>Archelosauria</taxon>
        <taxon>Archosauria</taxon>
        <taxon>Dinosauria</taxon>
        <taxon>Saurischia</taxon>
        <taxon>Theropoda</taxon>
        <taxon>Coelurosauria</taxon>
        <taxon>Aves</taxon>
        <taxon>Neognathae</taxon>
        <taxon>Neoaves</taxon>
        <taxon>Telluraves</taxon>
        <taxon>Australaves</taxon>
        <taxon>Passeriformes</taxon>
        <taxon>Thamnophilidae</taxon>
        <taxon>Willisornis</taxon>
    </lineage>
</organism>
<sequence>MIKNSIASKLENMPTGHFDRIMSVRLPLHNKQHVFLLSICVPTLQADPAEKYKFYTNLCRLTQKVPADDKIIILGDFNARVGGVTSIEAMLMRTQLRWAGHVSRMEDHHLPKIVLYGELVIGCCERGAPKRRYKDSLKQYLSLGHIDCHQWSILAFNLDSWRHTIHDAAASFGNTHRVSLEEK</sequence>
<reference evidence="1" key="1">
    <citation type="submission" date="2019-10" db="EMBL/GenBank/DDBJ databases">
        <authorList>
            <person name="Soares A.E.R."/>
            <person name="Aleixo A."/>
            <person name="Schneider P."/>
            <person name="Miyaki C.Y."/>
            <person name="Schneider M.P."/>
            <person name="Mello C."/>
            <person name="Vasconcelos A.T.R."/>
        </authorList>
    </citation>
    <scope>NUCLEOTIDE SEQUENCE</scope>
    <source>
        <tissue evidence="1">Muscle</tissue>
    </source>
</reference>
<dbReference type="InterPro" id="IPR036691">
    <property type="entry name" value="Endo/exonu/phosph_ase_sf"/>
</dbReference>
<name>A0ABQ9CQY5_9PASS</name>
<dbReference type="Proteomes" id="UP001145742">
    <property type="component" value="Unassembled WGS sequence"/>
</dbReference>
<evidence type="ECO:0000313" key="2">
    <source>
        <dbReference type="Proteomes" id="UP001145742"/>
    </source>
</evidence>
<comment type="caution">
    <text evidence="1">The sequence shown here is derived from an EMBL/GenBank/DDBJ whole genome shotgun (WGS) entry which is preliminary data.</text>
</comment>
<gene>
    <name evidence="1" type="ORF">WISP_125873</name>
</gene>
<evidence type="ECO:0000313" key="1">
    <source>
        <dbReference type="EMBL" id="KAJ7407519.1"/>
    </source>
</evidence>